<organism evidence="1 2">
    <name type="scientific">Bacteroides coprosuis DSM 18011</name>
    <dbReference type="NCBI Taxonomy" id="679937"/>
    <lineage>
        <taxon>Bacteria</taxon>
        <taxon>Pseudomonadati</taxon>
        <taxon>Bacteroidota</taxon>
        <taxon>Bacteroidia</taxon>
        <taxon>Bacteroidales</taxon>
        <taxon>Bacteroidaceae</taxon>
        <taxon>Bacteroides</taxon>
    </lineage>
</organism>
<dbReference type="EMBL" id="CM001167">
    <property type="protein sequence ID" value="EGJ72190.1"/>
    <property type="molecule type" value="Genomic_DNA"/>
</dbReference>
<gene>
    <name evidence="1" type="ORF">Bcop_2015</name>
</gene>
<name>F3ZSU9_9BACE</name>
<sequence>MENLIPLLSITFFGNLYLQGDEVYPEFDTINPAFRNFHTISFWQLDPDDYKKPPLLKALTPTDWFAFLKELGCKGVRLLCIYSTRDESQEAPILNKGRWMIETMFSDHSWWWYPKVDGAETAKSGTMRLVSNEDAPILNMGESHQSAKKKLKIALQKALDFSLDHANSFDGDIWARMFHSAIELLDDNHIYKTLQESNYNYNWLPMDELSTSAHQLVFAAYKANVFGGSSSWLDQEFESEEVDKEFRQVSNQLYTAMNNAYLAVANRAG</sequence>
<keyword evidence="2" id="KW-1185">Reference proteome</keyword>
<dbReference type="Proteomes" id="UP000018439">
    <property type="component" value="Chromosome"/>
</dbReference>
<evidence type="ECO:0000313" key="1">
    <source>
        <dbReference type="EMBL" id="EGJ72190.1"/>
    </source>
</evidence>
<proteinExistence type="predicted"/>
<protein>
    <submittedName>
        <fullName evidence="1">Uncharacterized protein</fullName>
    </submittedName>
</protein>
<dbReference type="HOGENOM" id="CLU_1033090_0_0_10"/>
<dbReference type="AlphaFoldDB" id="F3ZSU9"/>
<evidence type="ECO:0000313" key="2">
    <source>
        <dbReference type="Proteomes" id="UP000018439"/>
    </source>
</evidence>
<accession>F3ZSU9</accession>
<reference evidence="1 2" key="1">
    <citation type="journal article" date="2011" name="Stand. Genomic Sci.">
        <title>Non-contiguous finished genome sequence of Bacteroides coprosuis type strain (PC139).</title>
        <authorList>
            <person name="Land M."/>
            <person name="Held B."/>
            <person name="Gronow S."/>
            <person name="Abt B."/>
            <person name="Lucas S."/>
            <person name="Del Rio T.G."/>
            <person name="Nolan M."/>
            <person name="Tice H."/>
            <person name="Cheng J.F."/>
            <person name="Pitluck S."/>
            <person name="Liolios K."/>
            <person name="Pagani I."/>
            <person name="Ivanova N."/>
            <person name="Mavromatis K."/>
            <person name="Mikhailova N."/>
            <person name="Pati A."/>
            <person name="Tapia R."/>
            <person name="Han C."/>
            <person name="Goodwin L."/>
            <person name="Chen A."/>
            <person name="Palaniappan K."/>
            <person name="Hauser L."/>
            <person name="Brambilla E.M."/>
            <person name="Rohde M."/>
            <person name="Goker M."/>
            <person name="Detter J.C."/>
            <person name="Woyke T."/>
            <person name="Bristow J."/>
            <person name="Eisen J.A."/>
            <person name="Markowitz V."/>
            <person name="Hugenholtz P."/>
            <person name="Kyrpides N.C."/>
            <person name="Klenk H.P."/>
            <person name="Lapidus A."/>
        </authorList>
    </citation>
    <scope>NUCLEOTIDE SEQUENCE [LARGE SCALE GENOMIC DNA]</scope>
    <source>
        <strain evidence="1 2">DSM 18011</strain>
    </source>
</reference>
<dbReference type="OrthoDB" id="5377797at2"/>